<feature type="coiled-coil region" evidence="1">
    <location>
        <begin position="119"/>
        <end position="153"/>
    </location>
</feature>
<accession>A0A8J7LL04</accession>
<dbReference type="RefSeq" id="WP_228848514.1">
    <property type="nucleotide sequence ID" value="NZ_JADCKQ010000005.1"/>
</dbReference>
<dbReference type="Gene3D" id="2.40.30.170">
    <property type="match status" value="1"/>
</dbReference>
<dbReference type="PANTHER" id="PTHR30469:SF15">
    <property type="entry name" value="HLYD FAMILY OF SECRETION PROTEINS"/>
    <property type="match status" value="1"/>
</dbReference>
<dbReference type="Proteomes" id="UP000640583">
    <property type="component" value="Unassembled WGS sequence"/>
</dbReference>
<reference evidence="2" key="1">
    <citation type="submission" date="2020-10" db="EMBL/GenBank/DDBJ databases">
        <title>Paenihalocynthiibacter styelae gen. nov., sp. nov., isolated from stalked sea squirt Styela clava.</title>
        <authorList>
            <person name="Kim Y.-O."/>
            <person name="Yoon J.-H."/>
        </authorList>
    </citation>
    <scope>NUCLEOTIDE SEQUENCE</scope>
    <source>
        <strain evidence="2">MYP1-1</strain>
    </source>
</reference>
<dbReference type="EMBL" id="JADCKQ010000005">
    <property type="protein sequence ID" value="MBI1493689.1"/>
    <property type="molecule type" value="Genomic_DNA"/>
</dbReference>
<protein>
    <submittedName>
        <fullName evidence="2">Efflux transporter periplasmic adaptor subunit</fullName>
    </submittedName>
</protein>
<organism evidence="2 3">
    <name type="scientific">Halocynthiibacter styelae</name>
    <dbReference type="NCBI Taxonomy" id="2761955"/>
    <lineage>
        <taxon>Bacteria</taxon>
        <taxon>Pseudomonadati</taxon>
        <taxon>Pseudomonadota</taxon>
        <taxon>Alphaproteobacteria</taxon>
        <taxon>Rhodobacterales</taxon>
        <taxon>Paracoccaceae</taxon>
        <taxon>Halocynthiibacter</taxon>
    </lineage>
</organism>
<gene>
    <name evidence="2" type="ORF">H1D41_08600</name>
</gene>
<dbReference type="AlphaFoldDB" id="A0A8J7LL04"/>
<evidence type="ECO:0000313" key="2">
    <source>
        <dbReference type="EMBL" id="MBI1493689.1"/>
    </source>
</evidence>
<dbReference type="SUPFAM" id="SSF111369">
    <property type="entry name" value="HlyD-like secretion proteins"/>
    <property type="match status" value="1"/>
</dbReference>
<dbReference type="GO" id="GO:1990281">
    <property type="term" value="C:efflux pump complex"/>
    <property type="evidence" value="ECO:0007669"/>
    <property type="project" value="TreeGrafter"/>
</dbReference>
<dbReference type="Gene3D" id="2.40.420.20">
    <property type="match status" value="1"/>
</dbReference>
<dbReference type="PANTHER" id="PTHR30469">
    <property type="entry name" value="MULTIDRUG RESISTANCE PROTEIN MDTA"/>
    <property type="match status" value="1"/>
</dbReference>
<keyword evidence="1" id="KW-0175">Coiled coil</keyword>
<sequence>MRFLTRSLTGLFILALTLGLLAMSVLTVLSALSSRGEGREYGAGSRERVFSVNVITPEAEDLHPELTLFGEIRARRSLELRAATAGRVIELADNFVDGGVVQAGQLLARVDPAEARSALDSALNSQAEAQANLRDAERSLVLAQDDLTASEAQRDLREAALSRQRDLLARGAGTAASVETAELAGSQAVQAVVSRRLSLAQAEARLDQAKTGLSRQELVVADTERRLKDTEVFAEFTGTLGEVSVVQGGLLSTNERLATLTDASEFEVSFRTSTAQYSRLLDDSGALNSLPVTVTLDVLGVDLTSTGRVTRESGTVGAGQTGRLLFARLETTAGFRPGDFVTVKLQEPQLQNVALLPATAWDADGTVLAVNDENRLLSLPAQLLRRQGNDVIVAADGLAGQRIVAERSPLLGAGILVRPIDPDAPEVQADELIELSDDRRAALIAFVQANERMPDDARSRVLNQLAEPRVPARVVERIESRMGG</sequence>
<dbReference type="GO" id="GO:0015562">
    <property type="term" value="F:efflux transmembrane transporter activity"/>
    <property type="evidence" value="ECO:0007669"/>
    <property type="project" value="TreeGrafter"/>
</dbReference>
<proteinExistence type="predicted"/>
<name>A0A8J7LL04_9RHOB</name>
<evidence type="ECO:0000313" key="3">
    <source>
        <dbReference type="Proteomes" id="UP000640583"/>
    </source>
</evidence>
<dbReference type="Gene3D" id="2.40.50.100">
    <property type="match status" value="1"/>
</dbReference>
<dbReference type="Gene3D" id="1.10.287.470">
    <property type="entry name" value="Helix hairpin bin"/>
    <property type="match status" value="1"/>
</dbReference>
<comment type="caution">
    <text evidence="2">The sequence shown here is derived from an EMBL/GenBank/DDBJ whole genome shotgun (WGS) entry which is preliminary data.</text>
</comment>
<keyword evidence="3" id="KW-1185">Reference proteome</keyword>
<evidence type="ECO:0000256" key="1">
    <source>
        <dbReference type="SAM" id="Coils"/>
    </source>
</evidence>